<dbReference type="InterPro" id="IPR020845">
    <property type="entry name" value="AMP-binding_CS"/>
</dbReference>
<reference evidence="4" key="1">
    <citation type="journal article" date="2019" name="Int. J. Syst. Evol. Microbiol.">
        <title>The Global Catalogue of Microorganisms (GCM) 10K type strain sequencing project: providing services to taxonomists for standard genome sequencing and annotation.</title>
        <authorList>
            <consortium name="The Broad Institute Genomics Platform"/>
            <consortium name="The Broad Institute Genome Sequencing Center for Infectious Disease"/>
            <person name="Wu L."/>
            <person name="Ma J."/>
        </authorList>
    </citation>
    <scope>NUCLEOTIDE SEQUENCE [LARGE SCALE GENOMIC DNA]</scope>
    <source>
        <strain evidence="4">JCM 9373</strain>
    </source>
</reference>
<dbReference type="CDD" id="cd05930">
    <property type="entry name" value="A_NRPS"/>
    <property type="match status" value="1"/>
</dbReference>
<dbReference type="SUPFAM" id="SSF47336">
    <property type="entry name" value="ACP-like"/>
    <property type="match status" value="1"/>
</dbReference>
<dbReference type="InterPro" id="IPR009081">
    <property type="entry name" value="PP-bd_ACP"/>
</dbReference>
<protein>
    <recommendedName>
        <fullName evidence="2">Carrier domain-containing protein</fullName>
    </recommendedName>
</protein>
<feature type="domain" description="Carrier" evidence="2">
    <location>
        <begin position="913"/>
        <end position="996"/>
    </location>
</feature>
<dbReference type="Proteomes" id="UP001500320">
    <property type="component" value="Unassembled WGS sequence"/>
</dbReference>
<name>A0ABP6N8G0_9ACTN</name>
<evidence type="ECO:0000313" key="4">
    <source>
        <dbReference type="Proteomes" id="UP001500320"/>
    </source>
</evidence>
<dbReference type="InterPro" id="IPR036736">
    <property type="entry name" value="ACP-like_sf"/>
</dbReference>
<dbReference type="InterPro" id="IPR045851">
    <property type="entry name" value="AMP-bd_C_sf"/>
</dbReference>
<dbReference type="Gene3D" id="3.40.50.12780">
    <property type="entry name" value="N-terminal domain of ligase-like"/>
    <property type="match status" value="1"/>
</dbReference>
<gene>
    <name evidence="3" type="ORF">GCM10010466_33640</name>
</gene>
<dbReference type="PANTHER" id="PTHR45527">
    <property type="entry name" value="NONRIBOSOMAL PEPTIDE SYNTHETASE"/>
    <property type="match status" value="1"/>
</dbReference>
<dbReference type="Pfam" id="PF13193">
    <property type="entry name" value="AMP-binding_C"/>
    <property type="match status" value="1"/>
</dbReference>
<dbReference type="PROSITE" id="PS00455">
    <property type="entry name" value="AMP_BINDING"/>
    <property type="match status" value="1"/>
</dbReference>
<evidence type="ECO:0000259" key="2">
    <source>
        <dbReference type="PROSITE" id="PS50075"/>
    </source>
</evidence>
<dbReference type="EMBL" id="BAAAUT010000025">
    <property type="protein sequence ID" value="GAA3139817.1"/>
    <property type="molecule type" value="Genomic_DNA"/>
</dbReference>
<comment type="caution">
    <text evidence="3">The sequence shown here is derived from an EMBL/GenBank/DDBJ whole genome shotgun (WGS) entry which is preliminary data.</text>
</comment>
<dbReference type="Gene3D" id="1.10.1200.10">
    <property type="entry name" value="ACP-like"/>
    <property type="match status" value="1"/>
</dbReference>
<organism evidence="3 4">
    <name type="scientific">Planomonospora alba</name>
    <dbReference type="NCBI Taxonomy" id="161354"/>
    <lineage>
        <taxon>Bacteria</taxon>
        <taxon>Bacillati</taxon>
        <taxon>Actinomycetota</taxon>
        <taxon>Actinomycetes</taxon>
        <taxon>Streptosporangiales</taxon>
        <taxon>Streptosporangiaceae</taxon>
        <taxon>Planomonospora</taxon>
    </lineage>
</organism>
<evidence type="ECO:0000256" key="1">
    <source>
        <dbReference type="SAM" id="MobiDB-lite"/>
    </source>
</evidence>
<keyword evidence="4" id="KW-1185">Reference proteome</keyword>
<dbReference type="InterPro" id="IPR042099">
    <property type="entry name" value="ANL_N_sf"/>
</dbReference>
<feature type="region of interest" description="Disordered" evidence="1">
    <location>
        <begin position="896"/>
        <end position="915"/>
    </location>
</feature>
<feature type="region of interest" description="Disordered" evidence="1">
    <location>
        <begin position="395"/>
        <end position="414"/>
    </location>
</feature>
<evidence type="ECO:0000313" key="3">
    <source>
        <dbReference type="EMBL" id="GAA3139817.1"/>
    </source>
</evidence>
<dbReference type="NCBIfam" id="TIGR01733">
    <property type="entry name" value="AA-adenyl-dom"/>
    <property type="match status" value="1"/>
</dbReference>
<dbReference type="InterPro" id="IPR000873">
    <property type="entry name" value="AMP-dep_synth/lig_dom"/>
</dbReference>
<feature type="compositionally biased region" description="Low complexity" evidence="1">
    <location>
        <begin position="405"/>
        <end position="414"/>
    </location>
</feature>
<proteinExistence type="predicted"/>
<dbReference type="RefSeq" id="WP_344860478.1">
    <property type="nucleotide sequence ID" value="NZ_BAAAUT010000025.1"/>
</dbReference>
<dbReference type="PANTHER" id="PTHR45527:SF1">
    <property type="entry name" value="FATTY ACID SYNTHASE"/>
    <property type="match status" value="1"/>
</dbReference>
<dbReference type="SUPFAM" id="SSF56801">
    <property type="entry name" value="Acetyl-CoA synthetase-like"/>
    <property type="match status" value="1"/>
</dbReference>
<feature type="compositionally biased region" description="Pro residues" evidence="1">
    <location>
        <begin position="902"/>
        <end position="912"/>
    </location>
</feature>
<accession>A0ABP6N8G0</accession>
<dbReference type="InterPro" id="IPR025110">
    <property type="entry name" value="AMP-bd_C"/>
</dbReference>
<dbReference type="Pfam" id="PF00550">
    <property type="entry name" value="PP-binding"/>
    <property type="match status" value="1"/>
</dbReference>
<sequence>MSTETDFRRPISATELMCFSMRDLAPPYAIQYVVEGIGAISAAALRDAVSVASACSPGSRLTRSGKDWVDSGVPPSVEVVTGRSLDYSHPHGDPVLTGAIGAAGDGPEPTVEVVLLPGYPVTVVFRAFHGVMDGRGLAMWVTDVFRALRGEEPLGAPDPTADHDLVARLGAKGSPTPLAPRFSSALGHGAPVRGEPAYLTRLRTVRAAPPAAVARIAAVLARHSATPSRFMIPIDLRRHDPGLRSTANLSLPLFLDATPGQRWWEINDQLLTGLLERRELNEMASAGLAEAPAVLSRTIQRGMRRLGAHFGRNVVSGLISHIGRVDLGELSGPEFTATSFRIIPVHTMMIPLGFMLVETDSVLELAVSVRNGRGIPERLDRLLDEIVAELEGAVPDAGDGAGRRSPAGSPAEAPGATAVTLFRDRVAAAPDAIAVRGPEGELTYRELAARADAVAAELLGLGVRPGDVVAVLAGRTPGGVVAQWAALLAGAAFLPLDPSHPVERIRETLRRSGTRHCLVERRHLEIVGDTAEPIVLEEFAEAAAEPVPVAVDPSDTAYVVYTSGSTGLPKGVRVTHAGVANWYASAKEWYRLGPGTKYCHYHTPAADLACIAFFAAHLSGGSLVLVPDELDPVTIRGMLTTSGADTVLLTPSLAEVIVSLGFEPAPIRTLIFAGEQLNAPLAAEARRFFGPDTLMVNSYGPAEVTLTCTNHTLGPEIDPAGGPVPIGRPSAGTPVFLLDADRNPVAPGEIGELYFGGPQVARDYLGQPDLTAERFVVLDGGERAYRTGDLAHALPDGTLVFHGRVDDQVKIRGYRIEPNEVRLAIERHPAVRQAAVVAHRRNGSDHALAAFVVSDTTIDPAVLRAHLAERLPSYMIPATVHQLPALPLNGNGKLDRSRLPVPLGPGPDPEPPAAAESVPARIQRIWADILGVRLTALHPDSEFFAHGGDSLSAVRMLSAVARILPVESESDFITAVRRSTGPLTLARVCEAAHRAVA</sequence>
<dbReference type="InterPro" id="IPR010071">
    <property type="entry name" value="AA_adenyl_dom"/>
</dbReference>
<dbReference type="Gene3D" id="3.30.300.30">
    <property type="match status" value="1"/>
</dbReference>
<dbReference type="Pfam" id="PF00501">
    <property type="entry name" value="AMP-binding"/>
    <property type="match status" value="1"/>
</dbReference>
<dbReference type="PROSITE" id="PS50075">
    <property type="entry name" value="CARRIER"/>
    <property type="match status" value="1"/>
</dbReference>